<feature type="domain" description="Pseudouridine synthase RsuA/RluA-like" evidence="5">
    <location>
        <begin position="21"/>
        <end position="182"/>
    </location>
</feature>
<dbReference type="Proteomes" id="UP000321617">
    <property type="component" value="Unassembled WGS sequence"/>
</dbReference>
<evidence type="ECO:0000256" key="4">
    <source>
        <dbReference type="ARBA" id="ARBA00033164"/>
    </source>
</evidence>
<evidence type="ECO:0000256" key="3">
    <source>
        <dbReference type="ARBA" id="ARBA00031870"/>
    </source>
</evidence>
<dbReference type="SUPFAM" id="SSF55120">
    <property type="entry name" value="Pseudouridine synthase"/>
    <property type="match status" value="1"/>
</dbReference>
<comment type="caution">
    <text evidence="6">The sequence shown here is derived from an EMBL/GenBank/DDBJ whole genome shotgun (WGS) entry which is preliminary data.</text>
</comment>
<dbReference type="Pfam" id="PF00849">
    <property type="entry name" value="PseudoU_synth_2"/>
    <property type="match status" value="1"/>
</dbReference>
<keyword evidence="7" id="KW-1185">Reference proteome</keyword>
<dbReference type="PANTHER" id="PTHR21600">
    <property type="entry name" value="MITOCHONDRIAL RNA PSEUDOURIDINE SYNTHASE"/>
    <property type="match status" value="1"/>
</dbReference>
<dbReference type="InterPro" id="IPR006224">
    <property type="entry name" value="PsdUridine_synth_RluA-like_CS"/>
</dbReference>
<dbReference type="GO" id="GO:0000455">
    <property type="term" value="P:enzyme-directed rRNA pseudouridine synthesis"/>
    <property type="evidence" value="ECO:0007669"/>
    <property type="project" value="TreeGrafter"/>
</dbReference>
<dbReference type="GO" id="GO:0140098">
    <property type="term" value="F:catalytic activity, acting on RNA"/>
    <property type="evidence" value="ECO:0007669"/>
    <property type="project" value="UniProtKB-ARBA"/>
</dbReference>
<evidence type="ECO:0000259" key="5">
    <source>
        <dbReference type="Pfam" id="PF00849"/>
    </source>
</evidence>
<dbReference type="InterPro" id="IPR050188">
    <property type="entry name" value="RluA_PseudoU_synthase"/>
</dbReference>
<dbReference type="InterPro" id="IPR006145">
    <property type="entry name" value="PsdUridine_synth_RsuA/RluA"/>
</dbReference>
<dbReference type="CDD" id="cd02869">
    <property type="entry name" value="PseudoU_synth_RluA_like"/>
    <property type="match status" value="1"/>
</dbReference>
<comment type="catalytic activity">
    <reaction evidence="1">
        <text>a uridine in RNA = a pseudouridine in RNA</text>
        <dbReference type="Rhea" id="RHEA:48348"/>
        <dbReference type="Rhea" id="RHEA-COMP:12068"/>
        <dbReference type="Rhea" id="RHEA-COMP:12069"/>
        <dbReference type="ChEBI" id="CHEBI:65314"/>
        <dbReference type="ChEBI" id="CHEBI:65315"/>
    </reaction>
</comment>
<dbReference type="PROSITE" id="PS01129">
    <property type="entry name" value="PSI_RLU"/>
    <property type="match status" value="1"/>
</dbReference>
<evidence type="ECO:0000256" key="1">
    <source>
        <dbReference type="ARBA" id="ARBA00000073"/>
    </source>
</evidence>
<accession>A0A562V9Y9</accession>
<sequence>MTDTDWAALRRDTTLLAEPGVLALDKPAGVSVTGERHGTDLVRMAADAEERLYPVHRIDKATSGLVLLATALAAHGPLTRQFQRRTVEKWYLAVTPTRGLPDSGEIDLPLATGRKNRIRVAAPREAITRNGDTWRVAADDVSPGRNYPSLTRFRKLWQNRESTLLAVSPVTGRRHQIRVHLAWIGHPITGDPLFGESEATRTALHSWRLSLDATWRDGSPRVTLVAPPGPDFWLPVPGIDVDTVLTRAEGLLGA</sequence>
<comment type="similarity">
    <text evidence="2">Belongs to the pseudouridine synthase RluA family.</text>
</comment>
<dbReference type="OrthoDB" id="9807829at2"/>
<dbReference type="PANTHER" id="PTHR21600:SF87">
    <property type="entry name" value="RNA PSEUDOURIDYLATE SYNTHASE DOMAIN-CONTAINING PROTEIN 1"/>
    <property type="match status" value="1"/>
</dbReference>
<proteinExistence type="inferred from homology"/>
<evidence type="ECO:0000256" key="2">
    <source>
        <dbReference type="ARBA" id="ARBA00010876"/>
    </source>
</evidence>
<name>A0A562V9Y9_9ACTN</name>
<dbReference type="Gene3D" id="3.30.2350.10">
    <property type="entry name" value="Pseudouridine synthase"/>
    <property type="match status" value="1"/>
</dbReference>
<protein>
    <recommendedName>
        <fullName evidence="3">RNA pseudouridylate synthase</fullName>
    </recommendedName>
    <alternativeName>
        <fullName evidence="4">RNA-uridine isomerase</fullName>
    </alternativeName>
</protein>
<dbReference type="GO" id="GO:0003723">
    <property type="term" value="F:RNA binding"/>
    <property type="evidence" value="ECO:0007669"/>
    <property type="project" value="InterPro"/>
</dbReference>
<gene>
    <name evidence="6" type="ORF">LX16_0369</name>
</gene>
<evidence type="ECO:0000313" key="6">
    <source>
        <dbReference type="EMBL" id="TWJ14682.1"/>
    </source>
</evidence>
<dbReference type="InterPro" id="IPR020103">
    <property type="entry name" value="PsdUridine_synth_cat_dom_sf"/>
</dbReference>
<organism evidence="6 7">
    <name type="scientific">Stackebrandtia albiflava</name>
    <dbReference type="NCBI Taxonomy" id="406432"/>
    <lineage>
        <taxon>Bacteria</taxon>
        <taxon>Bacillati</taxon>
        <taxon>Actinomycetota</taxon>
        <taxon>Actinomycetes</taxon>
        <taxon>Glycomycetales</taxon>
        <taxon>Glycomycetaceae</taxon>
        <taxon>Stackebrandtia</taxon>
    </lineage>
</organism>
<dbReference type="AlphaFoldDB" id="A0A562V9Y9"/>
<dbReference type="EMBL" id="VLLL01000005">
    <property type="protein sequence ID" value="TWJ14682.1"/>
    <property type="molecule type" value="Genomic_DNA"/>
</dbReference>
<reference evidence="6 7" key="1">
    <citation type="journal article" date="2013" name="Stand. Genomic Sci.">
        <title>Genomic Encyclopedia of Type Strains, Phase I: The one thousand microbial genomes (KMG-I) project.</title>
        <authorList>
            <person name="Kyrpides N.C."/>
            <person name="Woyke T."/>
            <person name="Eisen J.A."/>
            <person name="Garrity G."/>
            <person name="Lilburn T.G."/>
            <person name="Beck B.J."/>
            <person name="Whitman W.B."/>
            <person name="Hugenholtz P."/>
            <person name="Klenk H.P."/>
        </authorList>
    </citation>
    <scope>NUCLEOTIDE SEQUENCE [LARGE SCALE GENOMIC DNA]</scope>
    <source>
        <strain evidence="6 7">DSM 45044</strain>
    </source>
</reference>
<evidence type="ECO:0000313" key="7">
    <source>
        <dbReference type="Proteomes" id="UP000321617"/>
    </source>
</evidence>
<dbReference type="RefSeq" id="WP_147132116.1">
    <property type="nucleotide sequence ID" value="NZ_BAABIJ010000001.1"/>
</dbReference>
<dbReference type="GO" id="GO:0009982">
    <property type="term" value="F:pseudouridine synthase activity"/>
    <property type="evidence" value="ECO:0007669"/>
    <property type="project" value="InterPro"/>
</dbReference>